<sequence>MQSESKDMKNDIDASIKMVHRGEATMTALKTYAEPWMEDVSKTFQQMQEKQDDATQGLISLQNAMQRWIWAVNEEIKKETSKEEVKAKTEEAEEKILKKCLALERELQRRLTPLQIRDCGRCNKIEQCFEVARGRLSKLEENLDRVTAGIGMRLGGVRDEGGENDESDENPEELIRNRGFKDLKDALVSEVG</sequence>
<name>A0ABP0I4A6_9DINO</name>
<comment type="caution">
    <text evidence="2">The sequence shown here is derived from an EMBL/GenBank/DDBJ whole genome shotgun (WGS) entry which is preliminary data.</text>
</comment>
<evidence type="ECO:0000313" key="3">
    <source>
        <dbReference type="Proteomes" id="UP001642484"/>
    </source>
</evidence>
<gene>
    <name evidence="2" type="ORF">CCMP2556_LOCUS4849</name>
</gene>
<dbReference type="EMBL" id="CAXAMN010002027">
    <property type="protein sequence ID" value="CAK8997405.1"/>
    <property type="molecule type" value="Genomic_DNA"/>
</dbReference>
<reference evidence="2 3" key="1">
    <citation type="submission" date="2024-02" db="EMBL/GenBank/DDBJ databases">
        <authorList>
            <person name="Chen Y."/>
            <person name="Shah S."/>
            <person name="Dougan E. K."/>
            <person name="Thang M."/>
            <person name="Chan C."/>
        </authorList>
    </citation>
    <scope>NUCLEOTIDE SEQUENCE [LARGE SCALE GENOMIC DNA]</scope>
</reference>
<organism evidence="2 3">
    <name type="scientific">Durusdinium trenchii</name>
    <dbReference type="NCBI Taxonomy" id="1381693"/>
    <lineage>
        <taxon>Eukaryota</taxon>
        <taxon>Sar</taxon>
        <taxon>Alveolata</taxon>
        <taxon>Dinophyceae</taxon>
        <taxon>Suessiales</taxon>
        <taxon>Symbiodiniaceae</taxon>
        <taxon>Durusdinium</taxon>
    </lineage>
</organism>
<accession>A0ABP0I4A6</accession>
<evidence type="ECO:0000313" key="2">
    <source>
        <dbReference type="EMBL" id="CAK8997405.1"/>
    </source>
</evidence>
<keyword evidence="3" id="KW-1185">Reference proteome</keyword>
<protein>
    <submittedName>
        <fullName evidence="2">Uncharacterized protein</fullName>
    </submittedName>
</protein>
<feature type="compositionally biased region" description="Acidic residues" evidence="1">
    <location>
        <begin position="162"/>
        <end position="172"/>
    </location>
</feature>
<evidence type="ECO:0000256" key="1">
    <source>
        <dbReference type="SAM" id="MobiDB-lite"/>
    </source>
</evidence>
<feature type="region of interest" description="Disordered" evidence="1">
    <location>
        <begin position="154"/>
        <end position="175"/>
    </location>
</feature>
<dbReference type="Proteomes" id="UP001642484">
    <property type="component" value="Unassembled WGS sequence"/>
</dbReference>
<proteinExistence type="predicted"/>